<sequence>MNEPRTPEVFPKGIGHEGHEGKKEEESFWCCCGYFFLYWDAPKRCLLIC</sequence>
<evidence type="ECO:0000256" key="1">
    <source>
        <dbReference type="SAM" id="MobiDB-lite"/>
    </source>
</evidence>
<feature type="region of interest" description="Disordered" evidence="1">
    <location>
        <begin position="1"/>
        <end position="23"/>
    </location>
</feature>
<dbReference type="RefSeq" id="WP_194053259.1">
    <property type="nucleotide sequence ID" value="NZ_CP080598.1"/>
</dbReference>
<evidence type="ECO:0000313" key="2">
    <source>
        <dbReference type="EMBL" id="QYX32901.1"/>
    </source>
</evidence>
<evidence type="ECO:0000313" key="3">
    <source>
        <dbReference type="Proteomes" id="UP000826540"/>
    </source>
</evidence>
<proteinExistence type="predicted"/>
<gene>
    <name evidence="2" type="ORF">K2F26_06015</name>
</gene>
<organism evidence="2 3">
    <name type="scientific">Sphaerospermopsis torques-reginae ITEP-024</name>
    <dbReference type="NCBI Taxonomy" id="984208"/>
    <lineage>
        <taxon>Bacteria</taxon>
        <taxon>Bacillati</taxon>
        <taxon>Cyanobacteriota</taxon>
        <taxon>Cyanophyceae</taxon>
        <taxon>Nostocales</taxon>
        <taxon>Aphanizomenonaceae</taxon>
        <taxon>Sphaerospermopsis</taxon>
        <taxon>Sphaerospermopsis torques-reginae</taxon>
    </lineage>
</organism>
<reference evidence="2 3" key="1">
    <citation type="journal article" date="2022" name="J. Am. Chem. Soc.">
        <title>Biosynthesis of Guanitoxin Enables Global Environmental Detection in Freshwater Cyanobacteria.</title>
        <authorList>
            <person name="Lima S.T."/>
            <person name="Fallon T.R."/>
            <person name="Cordoza J.L."/>
            <person name="Chekan J.R."/>
            <person name="Delbaje E."/>
            <person name="Hopiavuori A.R."/>
            <person name="Alvarenga D.O."/>
            <person name="Wood S.M."/>
            <person name="Luhavaya H."/>
            <person name="Baumgartner J.T."/>
            <person name="Dorr F.A."/>
            <person name="Etchegaray A."/>
            <person name="Pinto E."/>
            <person name="McKinnie S.M.K."/>
            <person name="Fiore M.F."/>
            <person name="Moore B.S."/>
        </authorList>
    </citation>
    <scope>NUCLEOTIDE SEQUENCE [LARGE SCALE GENOMIC DNA]</scope>
    <source>
        <strain evidence="2 3">ITEP-024</strain>
    </source>
</reference>
<feature type="compositionally biased region" description="Basic and acidic residues" evidence="1">
    <location>
        <begin position="14"/>
        <end position="23"/>
    </location>
</feature>
<dbReference type="Proteomes" id="UP000826540">
    <property type="component" value="Chromosome"/>
</dbReference>
<dbReference type="EMBL" id="CP080598">
    <property type="protein sequence ID" value="QYX32901.1"/>
    <property type="molecule type" value="Genomic_DNA"/>
</dbReference>
<name>A0ABX8X2J6_9CYAN</name>
<keyword evidence="3" id="KW-1185">Reference proteome</keyword>
<accession>A0ABX8X2J6</accession>
<protein>
    <submittedName>
        <fullName evidence="2">Uncharacterized protein</fullName>
    </submittedName>
</protein>